<dbReference type="PROSITE" id="PS50042">
    <property type="entry name" value="CNMP_BINDING_3"/>
    <property type="match status" value="1"/>
</dbReference>
<dbReference type="SMART" id="SM00116">
    <property type="entry name" value="CBS"/>
    <property type="match status" value="2"/>
</dbReference>
<dbReference type="SMART" id="SM00100">
    <property type="entry name" value="cNMP"/>
    <property type="match status" value="1"/>
</dbReference>
<proteinExistence type="predicted"/>
<dbReference type="InterPro" id="IPR005105">
    <property type="entry name" value="GlnD_Uridyltrans_N"/>
</dbReference>
<dbReference type="Pfam" id="PF00571">
    <property type="entry name" value="CBS"/>
    <property type="match status" value="1"/>
</dbReference>
<dbReference type="Pfam" id="PF03445">
    <property type="entry name" value="DUF294"/>
    <property type="match status" value="1"/>
</dbReference>
<dbReference type="PANTHER" id="PTHR48108">
    <property type="entry name" value="CBS DOMAIN-CONTAINING PROTEIN CBSX2, CHLOROPLASTIC"/>
    <property type="match status" value="1"/>
</dbReference>
<dbReference type="InterPro" id="IPR000644">
    <property type="entry name" value="CBS_dom"/>
</dbReference>
<dbReference type="RefSeq" id="WP_085518669.1">
    <property type="nucleotide sequence ID" value="NZ_FXAW01000008.1"/>
</dbReference>
<dbReference type="InterPro" id="IPR043519">
    <property type="entry name" value="NT_sf"/>
</dbReference>
<dbReference type="InterPro" id="IPR051462">
    <property type="entry name" value="CBS_domain-containing"/>
</dbReference>
<dbReference type="Gene3D" id="3.10.580.10">
    <property type="entry name" value="CBS-domain"/>
    <property type="match status" value="1"/>
</dbReference>
<evidence type="ECO:0000313" key="6">
    <source>
        <dbReference type="Proteomes" id="UP000193804"/>
    </source>
</evidence>
<dbReference type="OrthoDB" id="9810963at2"/>
<keyword evidence="6" id="KW-1185">Reference proteome</keyword>
<dbReference type="EMBL" id="FXAW01000008">
    <property type="protein sequence ID" value="SMG48874.1"/>
    <property type="molecule type" value="Genomic_DNA"/>
</dbReference>
<dbReference type="CDD" id="cd00038">
    <property type="entry name" value="CAP_ED"/>
    <property type="match status" value="1"/>
</dbReference>
<accession>A0A1X7L5X0</accession>
<dbReference type="PROSITE" id="PS51371">
    <property type="entry name" value="CBS"/>
    <property type="match status" value="1"/>
</dbReference>
<dbReference type="Pfam" id="PF00027">
    <property type="entry name" value="cNMP_binding"/>
    <property type="match status" value="1"/>
</dbReference>
<dbReference type="InterPro" id="IPR014710">
    <property type="entry name" value="RmlC-like_jellyroll"/>
</dbReference>
<dbReference type="CDD" id="cd02205">
    <property type="entry name" value="CBS_pair_SF"/>
    <property type="match status" value="1"/>
</dbReference>
<dbReference type="STRING" id="1028.SAMN05661096_03540"/>
<dbReference type="Pfam" id="PF10335">
    <property type="entry name" value="DUF294_C"/>
    <property type="match status" value="1"/>
</dbReference>
<dbReference type="Proteomes" id="UP000193804">
    <property type="component" value="Unassembled WGS sequence"/>
</dbReference>
<dbReference type="SUPFAM" id="SSF51206">
    <property type="entry name" value="cAMP-binding domain-like"/>
    <property type="match status" value="1"/>
</dbReference>
<dbReference type="Gene3D" id="2.60.120.10">
    <property type="entry name" value="Jelly Rolls"/>
    <property type="match status" value="1"/>
</dbReference>
<organism evidence="5 6">
    <name type="scientific">Marivirga sericea</name>
    <dbReference type="NCBI Taxonomy" id="1028"/>
    <lineage>
        <taxon>Bacteria</taxon>
        <taxon>Pseudomonadati</taxon>
        <taxon>Bacteroidota</taxon>
        <taxon>Cytophagia</taxon>
        <taxon>Cytophagales</taxon>
        <taxon>Marivirgaceae</taxon>
        <taxon>Marivirga</taxon>
    </lineage>
</organism>
<dbReference type="InterPro" id="IPR018490">
    <property type="entry name" value="cNMP-bd_dom_sf"/>
</dbReference>
<dbReference type="AlphaFoldDB" id="A0A1X7L5X0"/>
<evidence type="ECO:0000256" key="2">
    <source>
        <dbReference type="PROSITE-ProRule" id="PRU00703"/>
    </source>
</evidence>
<name>A0A1X7L5X0_9BACT</name>
<evidence type="ECO:0000259" key="3">
    <source>
        <dbReference type="PROSITE" id="PS50042"/>
    </source>
</evidence>
<dbReference type="PANTHER" id="PTHR48108:SF34">
    <property type="entry name" value="CBS DOMAIN-CONTAINING PROTEIN YHCV"/>
    <property type="match status" value="1"/>
</dbReference>
<sequence>MANIISSKIADFIIRFPPFDKVAREEIIRLSEEAEVLYFKKGQLVFQQKEKAKPFIYFLKEGEILLNENRDKKKVLIDACDEGELFGVRAMLTGNPYVFEAFCQEESLVYAFPLSIFKPILESNKDLSLFFAAGLASGQKPSGFQAIYQQNKEAGGADFLSWQRPVEELSEPLICVKPTVSIEEAAREITAKSSNALIVKDEQGKAVGIVTDTDFRAKVGGGIALISDPITKIMSIQLISKELGLPLAEYVISMLKQNVKHLLITKNEEVYGIFSQQSLFSQLQLNPFSILYSIEAADSLEKLCSYRNEVASFLKYYLQQNLKISVLSQLITTINDALIKKAIKFAIAALEEEKYLKPDVDFAWISLGSEGREEQLLQTDQDNAIIFGEVDAAQLNYTREYFIQLGRRVNDTLHQAGFEYCPANMMAGNPDWCLTISEWEKRFQGWIRTPEKQALLMATIFFDYRYIYGDQGLVERLDKHLKTEIKSNRIFLNYLAKNATQNPAPLSFFKNLIVERSGAHKEDFDLKGRALMPLADIARVLCLEAGNITIKNTVERYLFLAQQDKSRKEVFIDAVQAYELLQHFRASEGIRNDDSGRFIPIKEISKFDRQVLRNAFEPIYALQQMIELKFQLNYFN</sequence>
<evidence type="ECO:0000313" key="5">
    <source>
        <dbReference type="EMBL" id="SMG48874.1"/>
    </source>
</evidence>
<dbReference type="SUPFAM" id="SSF54631">
    <property type="entry name" value="CBS-domain pair"/>
    <property type="match status" value="1"/>
</dbReference>
<dbReference type="CDD" id="cd05401">
    <property type="entry name" value="NT_GlnE_GlnD_like"/>
    <property type="match status" value="1"/>
</dbReference>
<dbReference type="SUPFAM" id="SSF81301">
    <property type="entry name" value="Nucleotidyltransferase"/>
    <property type="match status" value="1"/>
</dbReference>
<evidence type="ECO:0000259" key="4">
    <source>
        <dbReference type="PROSITE" id="PS51371"/>
    </source>
</evidence>
<reference evidence="6" key="1">
    <citation type="submission" date="2017-04" db="EMBL/GenBank/DDBJ databases">
        <authorList>
            <person name="Varghese N."/>
            <person name="Submissions S."/>
        </authorList>
    </citation>
    <scope>NUCLEOTIDE SEQUENCE [LARGE SCALE GENOMIC DNA]</scope>
    <source>
        <strain evidence="6">DSM 4125</strain>
    </source>
</reference>
<dbReference type="InterPro" id="IPR018821">
    <property type="entry name" value="DUF294_put_nucleoTrafse_sb-bd"/>
</dbReference>
<dbReference type="GO" id="GO:0008773">
    <property type="term" value="F:[protein-PII] uridylyltransferase activity"/>
    <property type="evidence" value="ECO:0007669"/>
    <property type="project" value="InterPro"/>
</dbReference>
<keyword evidence="1" id="KW-0677">Repeat</keyword>
<gene>
    <name evidence="5" type="ORF">SAMN05661096_03540</name>
</gene>
<feature type="domain" description="Cyclic nucleotide-binding" evidence="3">
    <location>
        <begin position="18"/>
        <end position="121"/>
    </location>
</feature>
<keyword evidence="2" id="KW-0129">CBS domain</keyword>
<dbReference type="InterPro" id="IPR046342">
    <property type="entry name" value="CBS_dom_sf"/>
</dbReference>
<evidence type="ECO:0000256" key="1">
    <source>
        <dbReference type="ARBA" id="ARBA00022737"/>
    </source>
</evidence>
<dbReference type="InterPro" id="IPR000595">
    <property type="entry name" value="cNMP-bd_dom"/>
</dbReference>
<protein>
    <submittedName>
        <fullName evidence="5">CBS domain-containing protein</fullName>
    </submittedName>
</protein>
<feature type="domain" description="CBS" evidence="4">
    <location>
        <begin position="169"/>
        <end position="225"/>
    </location>
</feature>